<dbReference type="GeneID" id="87938225"/>
<dbReference type="InterPro" id="IPR016166">
    <property type="entry name" value="FAD-bd_PCMH"/>
</dbReference>
<organism evidence="5 6">
    <name type="scientific">Colletotrichum destructivum</name>
    <dbReference type="NCBI Taxonomy" id="34406"/>
    <lineage>
        <taxon>Eukaryota</taxon>
        <taxon>Fungi</taxon>
        <taxon>Dikarya</taxon>
        <taxon>Ascomycota</taxon>
        <taxon>Pezizomycotina</taxon>
        <taxon>Sordariomycetes</taxon>
        <taxon>Hypocreomycetidae</taxon>
        <taxon>Glomerellales</taxon>
        <taxon>Glomerellaceae</taxon>
        <taxon>Colletotrichum</taxon>
        <taxon>Colletotrichum destructivum species complex</taxon>
    </lineage>
</organism>
<name>A0AAX4I0U3_9PEZI</name>
<reference evidence="6" key="1">
    <citation type="journal article" date="2023" name="bioRxiv">
        <title>Complete genome of the Medicago anthracnose fungus, Colletotrichum destructivum, reveals a mini-chromosome-like region within a core chromosome.</title>
        <authorList>
            <person name="Lapalu N."/>
            <person name="Simon A."/>
            <person name="Lu A."/>
            <person name="Plaumann P.-L."/>
            <person name="Amselem J."/>
            <person name="Pigne S."/>
            <person name="Auger A."/>
            <person name="Koch C."/>
            <person name="Dallery J.-F."/>
            <person name="O'Connell R.J."/>
        </authorList>
    </citation>
    <scope>NUCLEOTIDE SEQUENCE [LARGE SCALE GENOMIC DNA]</scope>
    <source>
        <strain evidence="6">CBS 520.97</strain>
    </source>
</reference>
<feature type="domain" description="FAD-binding PCMH-type" evidence="4">
    <location>
        <begin position="121"/>
        <end position="303"/>
    </location>
</feature>
<dbReference type="RefSeq" id="XP_062773932.1">
    <property type="nucleotide sequence ID" value="XM_062917881.1"/>
</dbReference>
<dbReference type="InterPro" id="IPR016169">
    <property type="entry name" value="FAD-bd_PCMH_sub2"/>
</dbReference>
<dbReference type="PANTHER" id="PTHR13878:SF91">
    <property type="entry name" value="FAD BINDING DOMAIN PROTEIN (AFU_ORTHOLOGUE AFUA_6G12070)-RELATED"/>
    <property type="match status" value="1"/>
</dbReference>
<dbReference type="PROSITE" id="PS51387">
    <property type="entry name" value="FAD_PCMH"/>
    <property type="match status" value="1"/>
</dbReference>
<dbReference type="Pfam" id="PF08031">
    <property type="entry name" value="BBE"/>
    <property type="match status" value="1"/>
</dbReference>
<proteinExistence type="inferred from homology"/>
<evidence type="ECO:0000256" key="2">
    <source>
        <dbReference type="ARBA" id="ARBA00023002"/>
    </source>
</evidence>
<gene>
    <name evidence="5" type="ORF">CDEST_01722</name>
</gene>
<evidence type="ECO:0000259" key="4">
    <source>
        <dbReference type="PROSITE" id="PS51387"/>
    </source>
</evidence>
<dbReference type="EMBL" id="CP137305">
    <property type="protein sequence ID" value="WQF76708.1"/>
    <property type="molecule type" value="Genomic_DNA"/>
</dbReference>
<dbReference type="InterPro" id="IPR036318">
    <property type="entry name" value="FAD-bd_PCMH-like_sf"/>
</dbReference>
<dbReference type="Pfam" id="PF01565">
    <property type="entry name" value="FAD_binding_4"/>
    <property type="match status" value="1"/>
</dbReference>
<evidence type="ECO:0000313" key="5">
    <source>
        <dbReference type="EMBL" id="WQF76708.1"/>
    </source>
</evidence>
<dbReference type="InterPro" id="IPR012951">
    <property type="entry name" value="BBE"/>
</dbReference>
<dbReference type="SUPFAM" id="SSF56176">
    <property type="entry name" value="FAD-binding/transporter-associated domain-like"/>
    <property type="match status" value="1"/>
</dbReference>
<dbReference type="Gene3D" id="3.30.465.10">
    <property type="match status" value="2"/>
</dbReference>
<keyword evidence="3" id="KW-0732">Signal</keyword>
<dbReference type="InterPro" id="IPR006094">
    <property type="entry name" value="Oxid_FAD_bind_N"/>
</dbReference>
<dbReference type="GO" id="GO:0016491">
    <property type="term" value="F:oxidoreductase activity"/>
    <property type="evidence" value="ECO:0007669"/>
    <property type="project" value="UniProtKB-KW"/>
</dbReference>
<accession>A0AAX4I0U3</accession>
<evidence type="ECO:0000256" key="1">
    <source>
        <dbReference type="ARBA" id="ARBA00005466"/>
    </source>
</evidence>
<protein>
    <submittedName>
        <fullName evidence="5">Berberine/berberine, FAD-binding domain, PCMH-type, FAD-binding, type PCMH, subdomain 2</fullName>
    </submittedName>
</protein>
<evidence type="ECO:0000256" key="3">
    <source>
        <dbReference type="SAM" id="SignalP"/>
    </source>
</evidence>
<dbReference type="KEGG" id="cdet:87938225"/>
<dbReference type="GO" id="GO:0071949">
    <property type="term" value="F:FAD binding"/>
    <property type="evidence" value="ECO:0007669"/>
    <property type="project" value="InterPro"/>
</dbReference>
<evidence type="ECO:0000313" key="6">
    <source>
        <dbReference type="Proteomes" id="UP001322277"/>
    </source>
</evidence>
<feature type="signal peptide" evidence="3">
    <location>
        <begin position="1"/>
        <end position="22"/>
    </location>
</feature>
<sequence length="581" mass="62050">MLQPIVALALGLAGTFLQCAAAAAPSDSDWQALHDAVGGRLFTAEPLARPCFSTFNGQTVKPDENRCAIVAGDYRNGSIGTDSYAGFVHTYNEACASNVTDQCLPPTGDFTAGSVSGQCNQGTLSERYITVAGAKDVQAALGFARRTGVTLSVKATGHDYAGRSSRKGSLALWTRKLDSLDYAPSFTPLGSSAPPVQALTIGAGVNLGEVYAFADRHNVTFVGGSSGTVTAAGGYTLFGGHGVLTPLYGMGADRVLEFRIVTPDGEFRTANEATNPDLFWALRGGGGAAFGVVLDATFKVEPAMPLTLSLMRFDATATNTGPFLSLLMNRSTAWAEEGWGGPMDASTLALLTPNLDLDVANRSMEPVAAYVTAQGGNVVLERHPSFYSFYSKYVAASSSTGAGTATFATFRVLPKRLHRSDEGRAAVASTFQAMMAAGLKPYVFQTAPSSYAYVPGSNAVHPAWRDSYWLVGTSLSWESNGAGLEERVRAAALLQEVSGNLTTLAPEGSMYPNEADPWTEDWRREFWGEENYEKLLQIKRKYDPDGLLSCWKCVGFEDKEMETDPAYRCMGAFQSTSRRTL</sequence>
<comment type="similarity">
    <text evidence="1">Belongs to the oxygen-dependent FAD-linked oxidoreductase family.</text>
</comment>
<feature type="chain" id="PRO_5043769199" evidence="3">
    <location>
        <begin position="23"/>
        <end position="581"/>
    </location>
</feature>
<dbReference type="InterPro" id="IPR050432">
    <property type="entry name" value="FAD-linked_Oxidoreductases_BP"/>
</dbReference>
<dbReference type="PANTHER" id="PTHR13878">
    <property type="entry name" value="GULONOLACTONE OXIDASE"/>
    <property type="match status" value="1"/>
</dbReference>
<keyword evidence="2" id="KW-0560">Oxidoreductase</keyword>
<keyword evidence="6" id="KW-1185">Reference proteome</keyword>
<dbReference type="Proteomes" id="UP001322277">
    <property type="component" value="Chromosome 1"/>
</dbReference>
<dbReference type="AlphaFoldDB" id="A0AAX4I0U3"/>